<feature type="compositionally biased region" description="Pro residues" evidence="1">
    <location>
        <begin position="91"/>
        <end position="101"/>
    </location>
</feature>
<dbReference type="RefSeq" id="WP_175507593.1">
    <property type="nucleotide sequence ID" value="NZ_FOLB01000004.1"/>
</dbReference>
<proteinExistence type="predicted"/>
<gene>
    <name evidence="2" type="ORF">SAMN04487968_104241</name>
</gene>
<dbReference type="EMBL" id="FOLB01000004">
    <property type="protein sequence ID" value="SFC20595.1"/>
    <property type="molecule type" value="Genomic_DNA"/>
</dbReference>
<dbReference type="AlphaFoldDB" id="A0A1I1HA58"/>
<protein>
    <submittedName>
        <fullName evidence="2">Uncharacterized protein</fullName>
    </submittedName>
</protein>
<feature type="region of interest" description="Disordered" evidence="1">
    <location>
        <begin position="37"/>
        <end position="110"/>
    </location>
</feature>
<name>A0A1I1HA58_9ACTN</name>
<feature type="compositionally biased region" description="Pro residues" evidence="1">
    <location>
        <begin position="230"/>
        <end position="246"/>
    </location>
</feature>
<evidence type="ECO:0000256" key="1">
    <source>
        <dbReference type="SAM" id="MobiDB-lite"/>
    </source>
</evidence>
<feature type="region of interest" description="Disordered" evidence="1">
    <location>
        <begin position="228"/>
        <end position="281"/>
    </location>
</feature>
<keyword evidence="3" id="KW-1185">Reference proteome</keyword>
<evidence type="ECO:0000313" key="3">
    <source>
        <dbReference type="Proteomes" id="UP000198832"/>
    </source>
</evidence>
<evidence type="ECO:0000313" key="2">
    <source>
        <dbReference type="EMBL" id="SFC20595.1"/>
    </source>
</evidence>
<feature type="compositionally biased region" description="Low complexity" evidence="1">
    <location>
        <begin position="247"/>
        <end position="262"/>
    </location>
</feature>
<feature type="compositionally biased region" description="Low complexity" evidence="1">
    <location>
        <begin position="49"/>
        <end position="90"/>
    </location>
</feature>
<dbReference type="Proteomes" id="UP000198832">
    <property type="component" value="Unassembled WGS sequence"/>
</dbReference>
<reference evidence="2 3" key="1">
    <citation type="submission" date="2016-10" db="EMBL/GenBank/DDBJ databases">
        <authorList>
            <person name="de Groot N.N."/>
        </authorList>
    </citation>
    <scope>NUCLEOTIDE SEQUENCE [LARGE SCALE GENOMIC DNA]</scope>
    <source>
        <strain evidence="2 3">CGMCC 1.7056</strain>
    </source>
</reference>
<dbReference type="STRING" id="574651.SAMN04487968_104241"/>
<feature type="compositionally biased region" description="Basic residues" evidence="1">
    <location>
        <begin position="271"/>
        <end position="281"/>
    </location>
</feature>
<sequence>MTSLTRGTLPPGVYWRRRLAVVTIVLLLVVGVSRMFGGGGDSGDSGDKAATVSAPSSATGSPTPSTAPSPGAGATSPAAPPATVATTPAVTTPPAPPPLPEPTGRCSDDDVVVTPSVTDAQATRTVLVHLTLRTLVTTACTWHTSARTLQVKITSGSDRIWSTIDCPHSIPSQDVVVRRDTDAVVNVGWSSRRSDESCSSHTKWAMPGFYHVAVAALGGEPQDVQFKLVPPRPLPKPAPTATPPAAPTSAPTAGPTAASTAGPRHEPQGTPKKKRKHRLVD</sequence>
<organism evidence="2 3">
    <name type="scientific">Nocardioides terrae</name>
    <dbReference type="NCBI Taxonomy" id="574651"/>
    <lineage>
        <taxon>Bacteria</taxon>
        <taxon>Bacillati</taxon>
        <taxon>Actinomycetota</taxon>
        <taxon>Actinomycetes</taxon>
        <taxon>Propionibacteriales</taxon>
        <taxon>Nocardioidaceae</taxon>
        <taxon>Nocardioides</taxon>
    </lineage>
</organism>
<accession>A0A1I1HA58</accession>